<reference evidence="2 3" key="1">
    <citation type="submission" date="2021-06" db="EMBL/GenBank/DDBJ databases">
        <authorList>
            <person name="Palmer J.M."/>
        </authorList>
    </citation>
    <scope>NUCLEOTIDE SEQUENCE [LARGE SCALE GENOMIC DNA]</scope>
    <source>
        <strain evidence="2 3">AS_MEX2019</strain>
        <tissue evidence="2">Muscle</tissue>
    </source>
</reference>
<keyword evidence="1" id="KW-1133">Transmembrane helix</keyword>
<evidence type="ECO:0000256" key="1">
    <source>
        <dbReference type="SAM" id="Phobius"/>
    </source>
</evidence>
<evidence type="ECO:0000313" key="3">
    <source>
        <dbReference type="Proteomes" id="UP001469553"/>
    </source>
</evidence>
<dbReference type="Proteomes" id="UP001469553">
    <property type="component" value="Unassembled WGS sequence"/>
</dbReference>
<sequence length="154" mass="17003">MACTRRTKTLVSTCVILSGMTNIVCLLYVGWVTNYIANIYIKVPMPLAEGKLEGVKKGDTLRIMERLDRLESVVNQHIQVTPPLAPAPVCISSSANHCPRLCFKDLHSWTSSLFKLSCDPPPPHLHHLALAPPDFPTSSGLHSTTSRIPRGRHL</sequence>
<keyword evidence="1" id="KW-0812">Transmembrane</keyword>
<organism evidence="2 3">
    <name type="scientific">Ameca splendens</name>
    <dbReference type="NCBI Taxonomy" id="208324"/>
    <lineage>
        <taxon>Eukaryota</taxon>
        <taxon>Metazoa</taxon>
        <taxon>Chordata</taxon>
        <taxon>Craniata</taxon>
        <taxon>Vertebrata</taxon>
        <taxon>Euteleostomi</taxon>
        <taxon>Actinopterygii</taxon>
        <taxon>Neopterygii</taxon>
        <taxon>Teleostei</taxon>
        <taxon>Neoteleostei</taxon>
        <taxon>Acanthomorphata</taxon>
        <taxon>Ovalentaria</taxon>
        <taxon>Atherinomorphae</taxon>
        <taxon>Cyprinodontiformes</taxon>
        <taxon>Goodeidae</taxon>
        <taxon>Ameca</taxon>
    </lineage>
</organism>
<name>A0ABV0YGF1_9TELE</name>
<evidence type="ECO:0000313" key="2">
    <source>
        <dbReference type="EMBL" id="MEQ2292915.1"/>
    </source>
</evidence>
<proteinExistence type="predicted"/>
<evidence type="ECO:0008006" key="4">
    <source>
        <dbReference type="Google" id="ProtNLM"/>
    </source>
</evidence>
<feature type="transmembrane region" description="Helical" evidence="1">
    <location>
        <begin position="9"/>
        <end position="31"/>
    </location>
</feature>
<keyword evidence="1" id="KW-0472">Membrane</keyword>
<dbReference type="EMBL" id="JAHRIP010031181">
    <property type="protein sequence ID" value="MEQ2292915.1"/>
    <property type="molecule type" value="Genomic_DNA"/>
</dbReference>
<protein>
    <recommendedName>
        <fullName evidence="4">Polypeptide N-acetylgalactosaminyltransferase 18</fullName>
    </recommendedName>
</protein>
<gene>
    <name evidence="2" type="ORF">AMECASPLE_027733</name>
</gene>
<accession>A0ABV0YGF1</accession>
<keyword evidence="3" id="KW-1185">Reference proteome</keyword>
<comment type="caution">
    <text evidence="2">The sequence shown here is derived from an EMBL/GenBank/DDBJ whole genome shotgun (WGS) entry which is preliminary data.</text>
</comment>